<gene>
    <name evidence="1" type="ORF">DPEC_G00116970</name>
</gene>
<comment type="caution">
    <text evidence="1">The sequence shown here is derived from an EMBL/GenBank/DDBJ whole genome shotgun (WGS) entry which is preliminary data.</text>
</comment>
<name>A0ACC2GV85_DALPE</name>
<reference evidence="1" key="1">
    <citation type="submission" date="2021-05" db="EMBL/GenBank/DDBJ databases">
        <authorList>
            <person name="Pan Q."/>
            <person name="Jouanno E."/>
            <person name="Zahm M."/>
            <person name="Klopp C."/>
            <person name="Cabau C."/>
            <person name="Louis A."/>
            <person name="Berthelot C."/>
            <person name="Parey E."/>
            <person name="Roest Crollius H."/>
            <person name="Montfort J."/>
            <person name="Robinson-Rechavi M."/>
            <person name="Bouchez O."/>
            <person name="Lampietro C."/>
            <person name="Lopez Roques C."/>
            <person name="Donnadieu C."/>
            <person name="Postlethwait J."/>
            <person name="Bobe J."/>
            <person name="Dillon D."/>
            <person name="Chandos A."/>
            <person name="von Hippel F."/>
            <person name="Guiguen Y."/>
        </authorList>
    </citation>
    <scope>NUCLEOTIDE SEQUENCE</scope>
    <source>
        <strain evidence="1">YG-Jan2019</strain>
    </source>
</reference>
<dbReference type="EMBL" id="CM055736">
    <property type="protein sequence ID" value="KAJ8007386.1"/>
    <property type="molecule type" value="Genomic_DNA"/>
</dbReference>
<evidence type="ECO:0000313" key="2">
    <source>
        <dbReference type="Proteomes" id="UP001157502"/>
    </source>
</evidence>
<sequence>MQCQDPLENGPLLLSSLRLYIPPLRLVSAAMWQVVQQGQVQDYGMLEEFVTTATDVVPELLSFSQRAQLLLGLRARTVLELCRFKQTADQEIQQHLDRIRSLISFGKTESGDAEVEMSESKFVELVESLLRDPREKEHFYQDVFPVEFGPKYDSAIQMLMLEFLTRLETLLPIPDLEQTASMLNAVPSALEQCIQSVPDPRQLRTLLQFHRKSGHLDSIGKEILSPVVKMKRSHIHQLANLCSHHLSSVLLVQSFLRKNLWTPTCALCVRDNERKGQWSGTGMDKALLPSTGHDSLRSIEDRDRSPSHNGGGGEGGSGMSPILNPLSPVKDEDELPILIPTRGFGGVEDVYHPLPPLIPPVGAGGGQYTHSPSPTGGRRDPHRS</sequence>
<protein>
    <submittedName>
        <fullName evidence="1">Uncharacterized protein</fullName>
    </submittedName>
</protein>
<dbReference type="Proteomes" id="UP001157502">
    <property type="component" value="Chromosome 9"/>
</dbReference>
<keyword evidence="2" id="KW-1185">Reference proteome</keyword>
<evidence type="ECO:0000313" key="1">
    <source>
        <dbReference type="EMBL" id="KAJ8007386.1"/>
    </source>
</evidence>
<accession>A0ACC2GV85</accession>
<proteinExistence type="predicted"/>
<organism evidence="1 2">
    <name type="scientific">Dallia pectoralis</name>
    <name type="common">Alaska blackfish</name>
    <dbReference type="NCBI Taxonomy" id="75939"/>
    <lineage>
        <taxon>Eukaryota</taxon>
        <taxon>Metazoa</taxon>
        <taxon>Chordata</taxon>
        <taxon>Craniata</taxon>
        <taxon>Vertebrata</taxon>
        <taxon>Euteleostomi</taxon>
        <taxon>Actinopterygii</taxon>
        <taxon>Neopterygii</taxon>
        <taxon>Teleostei</taxon>
        <taxon>Protacanthopterygii</taxon>
        <taxon>Esociformes</taxon>
        <taxon>Umbridae</taxon>
        <taxon>Dallia</taxon>
    </lineage>
</organism>